<dbReference type="KEGG" id="fsl:EJO69_02695"/>
<sequence>MNRQFDAVVIGGGLVGLATALSLLDRSPGLRLVVLEAEPQVALHQSSHNSGVVHAGIYYEPGSLKARLCTRGKHLLEEFCARHDIPLIANGKLVVATKEDELGRLADLWTRANANHVPGLRRVGTSEMREIEPLVDGVAGFHSPHTSVVDFRMVNEALARDVEERGGQIRTSFPVSQIQDRTDHVEITSASGETLTARSVVVCAGLESDRLAGPAAEGLRIVPFRGGWFTVDPDVSEQINGSIYPVPDPTLPFLGVHVTRRIDGSVWAGPNAFLALSRRDYRHWAFRGRDAASALGFVGLWRFALGNLPTAWTEFTHDVSRRAYARALRDYVPTITTQHLTRGPMGIRAQAMSKQGKLIDDFVIRSRGRVLYVLNAPSPAATSSLAIGDYIADHLDR</sequence>
<evidence type="ECO:0000256" key="3">
    <source>
        <dbReference type="ARBA" id="ARBA00022827"/>
    </source>
</evidence>
<comment type="similarity">
    <text evidence="5">Belongs to the L2HGDH family.</text>
</comment>
<comment type="cofactor">
    <cofactor evidence="1">
        <name>FAD</name>
        <dbReference type="ChEBI" id="CHEBI:57692"/>
    </cofactor>
</comment>
<dbReference type="PANTHER" id="PTHR43104:SF2">
    <property type="entry name" value="L-2-HYDROXYGLUTARATE DEHYDROGENASE, MITOCHONDRIAL"/>
    <property type="match status" value="1"/>
</dbReference>
<dbReference type="InterPro" id="IPR006076">
    <property type="entry name" value="FAD-dep_OxRdtase"/>
</dbReference>
<dbReference type="PANTHER" id="PTHR43104">
    <property type="entry name" value="L-2-HYDROXYGLUTARATE DEHYDROGENASE, MITOCHONDRIAL"/>
    <property type="match status" value="1"/>
</dbReference>
<dbReference type="InterPro" id="IPR036188">
    <property type="entry name" value="FAD/NAD-bd_sf"/>
</dbReference>
<name>A0A3Q8WU82_9ACTO</name>
<dbReference type="Proteomes" id="UP000270021">
    <property type="component" value="Chromosome"/>
</dbReference>
<organism evidence="7 8">
    <name type="scientific">Flaviflexus salsibiostraticola</name>
    <dbReference type="NCBI Taxonomy" id="1282737"/>
    <lineage>
        <taxon>Bacteria</taxon>
        <taxon>Bacillati</taxon>
        <taxon>Actinomycetota</taxon>
        <taxon>Actinomycetes</taxon>
        <taxon>Actinomycetales</taxon>
        <taxon>Actinomycetaceae</taxon>
        <taxon>Flaviflexus</taxon>
    </lineage>
</organism>
<evidence type="ECO:0000256" key="1">
    <source>
        <dbReference type="ARBA" id="ARBA00001974"/>
    </source>
</evidence>
<feature type="domain" description="FAD dependent oxidoreductase" evidence="6">
    <location>
        <begin position="6"/>
        <end position="393"/>
    </location>
</feature>
<dbReference type="OrthoDB" id="9801699at2"/>
<dbReference type="Pfam" id="PF01266">
    <property type="entry name" value="DAO"/>
    <property type="match status" value="1"/>
</dbReference>
<evidence type="ECO:0000256" key="5">
    <source>
        <dbReference type="ARBA" id="ARBA00037941"/>
    </source>
</evidence>
<keyword evidence="4" id="KW-0560">Oxidoreductase</keyword>
<evidence type="ECO:0000313" key="7">
    <source>
        <dbReference type="EMBL" id="AZN29332.1"/>
    </source>
</evidence>
<evidence type="ECO:0000259" key="6">
    <source>
        <dbReference type="Pfam" id="PF01266"/>
    </source>
</evidence>
<reference evidence="7 8" key="1">
    <citation type="submission" date="2018-12" db="EMBL/GenBank/DDBJ databases">
        <title>Complete genome sequence of Flaviflexus salsibiostraticola KCTC 33148.</title>
        <authorList>
            <person name="Bae J.-W."/>
        </authorList>
    </citation>
    <scope>NUCLEOTIDE SEQUENCE [LARGE SCALE GENOMIC DNA]</scope>
    <source>
        <strain evidence="7 8">KCTC 33148</strain>
    </source>
</reference>
<evidence type="ECO:0000256" key="4">
    <source>
        <dbReference type="ARBA" id="ARBA00023002"/>
    </source>
</evidence>
<dbReference type="GO" id="GO:0047545">
    <property type="term" value="F:(S)-2-hydroxyglutarate dehydrogenase activity"/>
    <property type="evidence" value="ECO:0007669"/>
    <property type="project" value="TreeGrafter"/>
</dbReference>
<gene>
    <name evidence="7" type="ORF">EJO69_02695</name>
</gene>
<dbReference type="EMBL" id="CP034438">
    <property type="protein sequence ID" value="AZN29332.1"/>
    <property type="molecule type" value="Genomic_DNA"/>
</dbReference>
<keyword evidence="3" id="KW-0274">FAD</keyword>
<keyword evidence="2" id="KW-0285">Flavoprotein</keyword>
<dbReference type="Gene3D" id="3.50.50.60">
    <property type="entry name" value="FAD/NAD(P)-binding domain"/>
    <property type="match status" value="1"/>
</dbReference>
<evidence type="ECO:0000256" key="2">
    <source>
        <dbReference type="ARBA" id="ARBA00022630"/>
    </source>
</evidence>
<evidence type="ECO:0000313" key="8">
    <source>
        <dbReference type="Proteomes" id="UP000270021"/>
    </source>
</evidence>
<proteinExistence type="inferred from homology"/>
<accession>A0A3Q8WU82</accession>
<dbReference type="RefSeq" id="WP_126038887.1">
    <property type="nucleotide sequence ID" value="NZ_CP034438.1"/>
</dbReference>
<keyword evidence="8" id="KW-1185">Reference proteome</keyword>
<dbReference type="Gene3D" id="3.30.9.10">
    <property type="entry name" value="D-Amino Acid Oxidase, subunit A, domain 2"/>
    <property type="match status" value="1"/>
</dbReference>
<protein>
    <submittedName>
        <fullName evidence="7">L-2-hydroxyglutarate oxidase</fullName>
    </submittedName>
</protein>
<dbReference type="SUPFAM" id="SSF51905">
    <property type="entry name" value="FAD/NAD(P)-binding domain"/>
    <property type="match status" value="1"/>
</dbReference>
<dbReference type="AlphaFoldDB" id="A0A3Q8WU82"/>
<dbReference type="NCBIfam" id="NF008726">
    <property type="entry name" value="PRK11728.1"/>
    <property type="match status" value="1"/>
</dbReference>